<gene>
    <name evidence="10" type="ORF">FX988_02801</name>
</gene>
<evidence type="ECO:0000256" key="5">
    <source>
        <dbReference type="ARBA" id="ARBA00022960"/>
    </source>
</evidence>
<dbReference type="InterPro" id="IPR007227">
    <property type="entry name" value="Cell_shape_determining_MreD"/>
</dbReference>
<dbReference type="GO" id="GO:0005886">
    <property type="term" value="C:plasma membrane"/>
    <property type="evidence" value="ECO:0007669"/>
    <property type="project" value="UniProtKB-SubCell"/>
</dbReference>
<dbReference type="EMBL" id="CP047656">
    <property type="protein sequence ID" value="QHJ12544.1"/>
    <property type="molecule type" value="Genomic_DNA"/>
</dbReference>
<feature type="transmembrane region" description="Helical" evidence="9">
    <location>
        <begin position="96"/>
        <end position="118"/>
    </location>
</feature>
<evidence type="ECO:0000256" key="9">
    <source>
        <dbReference type="SAM" id="Phobius"/>
    </source>
</evidence>
<name>A0A857JPR3_9ALTE</name>
<dbReference type="AlphaFoldDB" id="A0A857JPR3"/>
<keyword evidence="7 8" id="KW-0472">Membrane</keyword>
<accession>A0A857JPR3</accession>
<dbReference type="RefSeq" id="WP_160180691.1">
    <property type="nucleotide sequence ID" value="NZ_CP047656.1"/>
</dbReference>
<feature type="transmembrane region" description="Helical" evidence="9">
    <location>
        <begin position="124"/>
        <end position="148"/>
    </location>
</feature>
<evidence type="ECO:0000313" key="11">
    <source>
        <dbReference type="Proteomes" id="UP000464524"/>
    </source>
</evidence>
<dbReference type="GO" id="GO:0008360">
    <property type="term" value="P:regulation of cell shape"/>
    <property type="evidence" value="ECO:0007669"/>
    <property type="project" value="UniProtKB-UniRule"/>
</dbReference>
<keyword evidence="11" id="KW-1185">Reference proteome</keyword>
<organism evidence="10 11">
    <name type="scientific">Paraglaciecola mesophila</name>
    <dbReference type="NCBI Taxonomy" id="197222"/>
    <lineage>
        <taxon>Bacteria</taxon>
        <taxon>Pseudomonadati</taxon>
        <taxon>Pseudomonadota</taxon>
        <taxon>Gammaproteobacteria</taxon>
        <taxon>Alteromonadales</taxon>
        <taxon>Alteromonadaceae</taxon>
        <taxon>Paraglaciecola</taxon>
    </lineage>
</organism>
<proteinExistence type="inferred from homology"/>
<dbReference type="PIRSF" id="PIRSF018472">
    <property type="entry name" value="MreD_proteobac"/>
    <property type="match status" value="1"/>
</dbReference>
<dbReference type="Pfam" id="PF04093">
    <property type="entry name" value="MreD"/>
    <property type="match status" value="1"/>
</dbReference>
<keyword evidence="3 8" id="KW-1003">Cell membrane</keyword>
<dbReference type="PANTHER" id="PTHR37484">
    <property type="entry name" value="ROD SHAPE-DETERMINING PROTEIN MRED"/>
    <property type="match status" value="1"/>
</dbReference>
<evidence type="ECO:0000256" key="6">
    <source>
        <dbReference type="ARBA" id="ARBA00022989"/>
    </source>
</evidence>
<keyword evidence="4 9" id="KW-0812">Transmembrane</keyword>
<evidence type="ECO:0000256" key="4">
    <source>
        <dbReference type="ARBA" id="ARBA00022692"/>
    </source>
</evidence>
<evidence type="ECO:0000256" key="2">
    <source>
        <dbReference type="ARBA" id="ARBA00007776"/>
    </source>
</evidence>
<evidence type="ECO:0000256" key="3">
    <source>
        <dbReference type="ARBA" id="ARBA00022475"/>
    </source>
</evidence>
<evidence type="ECO:0000313" key="10">
    <source>
        <dbReference type="EMBL" id="QHJ12544.1"/>
    </source>
</evidence>
<dbReference type="OrthoDB" id="6647425at2"/>
<feature type="transmembrane region" description="Helical" evidence="9">
    <location>
        <begin position="53"/>
        <end position="84"/>
    </location>
</feature>
<dbReference type="Proteomes" id="UP000464524">
    <property type="component" value="Chromosome"/>
</dbReference>
<keyword evidence="8" id="KW-0997">Cell inner membrane</keyword>
<dbReference type="KEGG" id="pmes:FX988_02801"/>
<sequence>MKLRNNTIGLSIIVALVLQIMPMPSIVEQYRPDWVFLVLGYWTLALPERVNVGVAFIVGLVLDLLLGTSIGVHSFAMSLSVFVLAANYQRLRNYSVWQQAIVIGILCALYNLVVFWLMHLLTDIYFMLTYMWPVITSMVIWPWIFWLLRRVRRQFRLS</sequence>
<comment type="subcellular location">
    <subcellularLocation>
        <location evidence="8">Cell inner membrane</location>
    </subcellularLocation>
    <subcellularLocation>
        <location evidence="1">Cell membrane</location>
        <topology evidence="1">Multi-pass membrane protein</topology>
    </subcellularLocation>
</comment>
<evidence type="ECO:0000256" key="7">
    <source>
        <dbReference type="ARBA" id="ARBA00023136"/>
    </source>
</evidence>
<evidence type="ECO:0000256" key="8">
    <source>
        <dbReference type="PIRNR" id="PIRNR018472"/>
    </source>
</evidence>
<dbReference type="InterPro" id="IPR026034">
    <property type="entry name" value="MreD_proteobac"/>
</dbReference>
<reference evidence="10 11" key="1">
    <citation type="submission" date="2019-12" db="EMBL/GenBank/DDBJ databases">
        <title>Genome sequencing and assembly of endphytes of Porphyra tenera.</title>
        <authorList>
            <person name="Park J.M."/>
            <person name="Shin R."/>
            <person name="Jo S.H."/>
        </authorList>
    </citation>
    <scope>NUCLEOTIDE SEQUENCE [LARGE SCALE GENOMIC DNA]</scope>
    <source>
        <strain evidence="10 11">GPM4</strain>
    </source>
</reference>
<dbReference type="PANTHER" id="PTHR37484:SF1">
    <property type="entry name" value="ROD SHAPE-DETERMINING PROTEIN MRED"/>
    <property type="match status" value="1"/>
</dbReference>
<dbReference type="NCBIfam" id="TIGR03426">
    <property type="entry name" value="shape_MreD"/>
    <property type="match status" value="1"/>
</dbReference>
<protein>
    <recommendedName>
        <fullName evidence="8">Rod shape-determining protein MreD</fullName>
    </recommendedName>
</protein>
<keyword evidence="6 9" id="KW-1133">Transmembrane helix</keyword>
<comment type="similarity">
    <text evidence="2 8">Belongs to the MreD family.</text>
</comment>
<comment type="function">
    <text evidence="8">Involved in formation of the rod shape of the cell. May also contribute to regulation of formation of penicillin-binding proteins.</text>
</comment>
<evidence type="ECO:0000256" key="1">
    <source>
        <dbReference type="ARBA" id="ARBA00004651"/>
    </source>
</evidence>
<keyword evidence="5 8" id="KW-0133">Cell shape</keyword>